<sequence length="463" mass="48888">MEVGKLSLAAVLRELEEAGVRLELDANEVDGLLAAVNPAVGVPDELLGFFAFHYSASNVAAAFGRPEFALLDLVLPPGYPEDKAFSIIRSFASECRKYGARLVGGHTGRYEGAEYPIASSAVMGRRVRVRRPPAEGDAVYLVGVVGTEAAWLTGAGVGLEELTPLPKALRLHGAEGLKLLHDVSEGGLLGALLEISTFYRCTIIVERGGVPVDPRAPRLGEPLSLPSYGALVAVAEEGSRLEDFCSREGLDCSWIGRVGGPGAGVEVDGVVFTTAPPSELVALYAPTVAGREEAAAVALAASRLLRLRGLERFVPEVGMNIAYTKPGARVEEDVAAIEGRIIRTVRGLKLCGKPAYGASRHLARVLIEAARRDPRRRAAVNLRPSPELLDALRRLGLKVVEAEARGACPVAEAIAAGVEADAYFYEAAPGLEPSLVIIADSPASLAELLERALSLLSRKADIA</sequence>
<dbReference type="InterPro" id="IPR019293">
    <property type="entry name" value="ThiN"/>
</dbReference>
<dbReference type="GO" id="GO:0051604">
    <property type="term" value="P:protein maturation"/>
    <property type="evidence" value="ECO:0007669"/>
    <property type="project" value="TreeGrafter"/>
</dbReference>
<dbReference type="Pfam" id="PF02769">
    <property type="entry name" value="AIRS_C"/>
    <property type="match status" value="1"/>
</dbReference>
<evidence type="ECO:0000259" key="3">
    <source>
        <dbReference type="Pfam" id="PF02769"/>
    </source>
</evidence>
<feature type="domain" description="PurM-like N-terminal" evidence="2">
    <location>
        <begin position="28"/>
        <end position="125"/>
    </location>
</feature>
<dbReference type="InterPro" id="IPR036409">
    <property type="entry name" value="Aldolase_II/adducin_N_sf"/>
</dbReference>
<dbReference type="InterPro" id="IPR036921">
    <property type="entry name" value="PurM-like_N_sf"/>
</dbReference>
<dbReference type="InterPro" id="IPR010918">
    <property type="entry name" value="PurM-like_C_dom"/>
</dbReference>
<dbReference type="SUPFAM" id="SSF55326">
    <property type="entry name" value="PurM N-terminal domain-like"/>
    <property type="match status" value="1"/>
</dbReference>
<reference evidence="5" key="1">
    <citation type="journal article" date="2020" name="mSystems">
        <title>Genome- and Community-Level Interaction Insights into Carbon Utilization and Element Cycling Functions of Hydrothermarchaeota in Hydrothermal Sediment.</title>
        <authorList>
            <person name="Zhou Z."/>
            <person name="Liu Y."/>
            <person name="Xu W."/>
            <person name="Pan J."/>
            <person name="Luo Z.H."/>
            <person name="Li M."/>
        </authorList>
    </citation>
    <scope>NUCLEOTIDE SEQUENCE [LARGE SCALE GENOMIC DNA]</scope>
    <source>
        <strain evidence="5">SpSt-735</strain>
    </source>
</reference>
<dbReference type="PANTHER" id="PTHR30303">
    <property type="entry name" value="HYDROGENASE ISOENZYMES FORMATION PROTEIN HYPE"/>
    <property type="match status" value="1"/>
</dbReference>
<dbReference type="PANTHER" id="PTHR30303:SF4">
    <property type="entry name" value="HYDROGENASE EXPRESSION_FORMATION PROTEIN HYPE"/>
    <property type="match status" value="1"/>
</dbReference>
<comment type="caution">
    <text evidence="5">The sequence shown here is derived from an EMBL/GenBank/DDBJ whole genome shotgun (WGS) entry which is preliminary data.</text>
</comment>
<feature type="domain" description="Thiamine-phosphate synthase ThiN" evidence="4">
    <location>
        <begin position="298"/>
        <end position="449"/>
    </location>
</feature>
<organism evidence="5">
    <name type="scientific">Thermofilum pendens</name>
    <dbReference type="NCBI Taxonomy" id="2269"/>
    <lineage>
        <taxon>Archaea</taxon>
        <taxon>Thermoproteota</taxon>
        <taxon>Thermoprotei</taxon>
        <taxon>Thermofilales</taxon>
        <taxon>Thermofilaceae</taxon>
        <taxon>Thermofilum</taxon>
    </lineage>
</organism>
<evidence type="ECO:0000256" key="1">
    <source>
        <dbReference type="ARBA" id="ARBA00006243"/>
    </source>
</evidence>
<dbReference type="Pfam" id="PF10120">
    <property type="entry name" value="ThiN"/>
    <property type="match status" value="1"/>
</dbReference>
<dbReference type="Gene3D" id="3.40.225.10">
    <property type="entry name" value="Class II aldolase/adducin N-terminal domain"/>
    <property type="match status" value="1"/>
</dbReference>
<dbReference type="AlphaFoldDB" id="A0A7C4F9Y0"/>
<dbReference type="SUPFAM" id="SSF53639">
    <property type="entry name" value="AraD/HMP-PK domain-like"/>
    <property type="match status" value="1"/>
</dbReference>
<name>A0A7C4F9Y0_THEPE</name>
<comment type="similarity">
    <text evidence="1">Belongs to the HypE family.</text>
</comment>
<accession>A0A7C4F9Y0</accession>
<dbReference type="EMBL" id="DTFI01000241">
    <property type="protein sequence ID" value="HGI44364.1"/>
    <property type="molecule type" value="Genomic_DNA"/>
</dbReference>
<dbReference type="Gene3D" id="3.90.650.10">
    <property type="entry name" value="PurM-like C-terminal domain"/>
    <property type="match status" value="1"/>
</dbReference>
<dbReference type="InterPro" id="IPR011854">
    <property type="entry name" value="HypE"/>
</dbReference>
<dbReference type="InterPro" id="IPR036676">
    <property type="entry name" value="PurM-like_C_sf"/>
</dbReference>
<evidence type="ECO:0008006" key="6">
    <source>
        <dbReference type="Google" id="ProtNLM"/>
    </source>
</evidence>
<dbReference type="SUPFAM" id="SSF56042">
    <property type="entry name" value="PurM C-terminal domain-like"/>
    <property type="match status" value="1"/>
</dbReference>
<evidence type="ECO:0000259" key="4">
    <source>
        <dbReference type="Pfam" id="PF10120"/>
    </source>
</evidence>
<feature type="domain" description="PurM-like C-terminal" evidence="3">
    <location>
        <begin position="164"/>
        <end position="262"/>
    </location>
</feature>
<dbReference type="Gene3D" id="3.30.1330.10">
    <property type="entry name" value="PurM-like, N-terminal domain"/>
    <property type="match status" value="1"/>
</dbReference>
<dbReference type="Pfam" id="PF00586">
    <property type="entry name" value="AIRS"/>
    <property type="match status" value="1"/>
</dbReference>
<dbReference type="InterPro" id="IPR016188">
    <property type="entry name" value="PurM-like_N"/>
</dbReference>
<evidence type="ECO:0000259" key="2">
    <source>
        <dbReference type="Pfam" id="PF00586"/>
    </source>
</evidence>
<gene>
    <name evidence="5" type="ORF">ENV17_08285</name>
</gene>
<evidence type="ECO:0000313" key="5">
    <source>
        <dbReference type="EMBL" id="HGI44364.1"/>
    </source>
</evidence>
<protein>
    <recommendedName>
        <fullName evidence="6">AIR synthase</fullName>
    </recommendedName>
</protein>
<proteinExistence type="inferred from homology"/>